<dbReference type="PROSITE" id="PS51766">
    <property type="entry name" value="DOCKERIN"/>
    <property type="match status" value="1"/>
</dbReference>
<dbReference type="Pfam" id="PF00404">
    <property type="entry name" value="Dockerin_1"/>
    <property type="match status" value="1"/>
</dbReference>
<dbReference type="Gene3D" id="2.60.40.4130">
    <property type="match status" value="1"/>
</dbReference>
<feature type="region of interest" description="Disordered" evidence="1">
    <location>
        <begin position="326"/>
        <end position="346"/>
    </location>
</feature>
<evidence type="ECO:0000313" key="4">
    <source>
        <dbReference type="Proteomes" id="UP000034881"/>
    </source>
</evidence>
<dbReference type="Proteomes" id="UP000034881">
    <property type="component" value="Unassembled WGS sequence"/>
</dbReference>
<dbReference type="SUPFAM" id="SSF63446">
    <property type="entry name" value="Type I dockerin domain"/>
    <property type="match status" value="1"/>
</dbReference>
<evidence type="ECO:0000313" key="3">
    <source>
        <dbReference type="EMBL" id="KKR41656.1"/>
    </source>
</evidence>
<dbReference type="InterPro" id="IPR014756">
    <property type="entry name" value="Ig_E-set"/>
</dbReference>
<dbReference type="PANTHER" id="PTHR48148">
    <property type="entry name" value="KERATINOCYTE PROLINE-RICH PROTEIN"/>
    <property type="match status" value="1"/>
</dbReference>
<dbReference type="InterPro" id="IPR013783">
    <property type="entry name" value="Ig-like_fold"/>
</dbReference>
<dbReference type="AlphaFoldDB" id="A0A0G0QWD2"/>
<feature type="region of interest" description="Disordered" evidence="1">
    <location>
        <begin position="89"/>
        <end position="120"/>
    </location>
</feature>
<evidence type="ECO:0000259" key="2">
    <source>
        <dbReference type="PROSITE" id="PS51766"/>
    </source>
</evidence>
<feature type="compositionally biased region" description="Low complexity" evidence="1">
    <location>
        <begin position="722"/>
        <end position="742"/>
    </location>
</feature>
<dbReference type="SUPFAM" id="SSF81296">
    <property type="entry name" value="E set domains"/>
    <property type="match status" value="1"/>
</dbReference>
<accession>A0A0G0QWD2</accession>
<gene>
    <name evidence="3" type="ORF">UT77_C0008G0028</name>
</gene>
<name>A0A0G0QWD2_9BACT</name>
<protein>
    <submittedName>
        <fullName evidence="3">Cellulose-binding, family II</fullName>
    </submittedName>
</protein>
<dbReference type="InterPro" id="IPR036439">
    <property type="entry name" value="Dockerin_dom_sf"/>
</dbReference>
<dbReference type="EMBL" id="LBYB01000008">
    <property type="protein sequence ID" value="KKR41656.1"/>
    <property type="molecule type" value="Genomic_DNA"/>
</dbReference>
<feature type="compositionally biased region" description="Polar residues" evidence="1">
    <location>
        <begin position="95"/>
        <end position="105"/>
    </location>
</feature>
<comment type="caution">
    <text evidence="3">The sequence shown here is derived from an EMBL/GenBank/DDBJ whole genome shotgun (WGS) entry which is preliminary data.</text>
</comment>
<sequence>MGKLLDNIKNEIINLFQSKKNLVNLLLLGIMILALPLTVKVVREQQIVQSRAVNPPIVFKGDNVSQKDGKWVASKPQITLELTSPFGPPAGVGINNPTPSPSAGNPTPSPSPSVSPSPSAAGRACSGNACTDCILNKRDDVLNYYKNNGWDISCANQTKVKDDWCKIDASGCQTVKSGACASACSTTSFIPSGEGFALFSPVKTAYAAECECEYVDSAAVSGHNECTSGQAVYSGNCTAPNYNPGCSAFKRCVEPVTSCPAGQDKVKVDFNTSKGYLVNNTIVGSDLNPYKGTGECGYKYYVWKSTLPSGEYCVTYSFGKWDDQTKCPKQTGSPPPASVPPGGSVTTKCGTTKTWAQIDAELKTAGWPGPFDHSQNELTAYNNTVVCPSASPSSAPSSSPAVSPSPQGATTVAFRVAENPADFAETGSNGWQVYTSHPMKNISFEFKDKKPGQKSVFVEFKDSTLPAPNVERKIEQITLLGSGPAITGCSLNFEDTGAVFVLSGQNFGSDKGAIKSGETSLSIREWKDDSVKVVWSNAPQGVAIPIILTSKDGQSSQEAQCSAISQLALGAKFFCRAPSTHDMDDVDITLAGVFKDGTKLNQKIRINRDGSIAGLNQKLEAGKRYRLSIKAPGTLRRTVEFTASGGTTNIPDFVLPVGDIFPADGGDGVINSLDKAELNRQWIISQSASGRSGDFNRDGRVNSIDWACMRFDFGDSDQEVAVPGAPVVSPSPSANPSVSPSPSASPSPSPSPTITQVVSLSPQTLTSGASLAKLWTTTFSNSADFKNIKNAFILISVNGSNKPATDPTFFNGYYNVADNKFYVWDPGKTGGEGWIGGFTPGSAGSTIAVNSFGLIPLLNGNGTNTNGTGGKNLVLNWYITSSGGAKGKTYKIFLRAQGKEGTDTGWVEKGSWTIN</sequence>
<feature type="domain" description="Dockerin" evidence="2">
    <location>
        <begin position="653"/>
        <end position="722"/>
    </location>
</feature>
<dbReference type="InterPro" id="IPR016134">
    <property type="entry name" value="Dockerin_dom"/>
</dbReference>
<proteinExistence type="predicted"/>
<dbReference type="Gene3D" id="2.60.40.10">
    <property type="entry name" value="Immunoglobulins"/>
    <property type="match status" value="1"/>
</dbReference>
<dbReference type="GO" id="GO:0000272">
    <property type="term" value="P:polysaccharide catabolic process"/>
    <property type="evidence" value="ECO:0007669"/>
    <property type="project" value="InterPro"/>
</dbReference>
<feature type="region of interest" description="Disordered" evidence="1">
    <location>
        <begin position="722"/>
        <end position="755"/>
    </location>
</feature>
<evidence type="ECO:0000256" key="1">
    <source>
        <dbReference type="SAM" id="MobiDB-lite"/>
    </source>
</evidence>
<dbReference type="PANTHER" id="PTHR48148:SF2">
    <property type="entry name" value="PA14 DOMAIN-CONTAINING PROTEIN"/>
    <property type="match status" value="1"/>
</dbReference>
<reference evidence="3 4" key="1">
    <citation type="journal article" date="2015" name="Nature">
        <title>rRNA introns, odd ribosomes, and small enigmatic genomes across a large radiation of phyla.</title>
        <authorList>
            <person name="Brown C.T."/>
            <person name="Hug L.A."/>
            <person name="Thomas B.C."/>
            <person name="Sharon I."/>
            <person name="Castelle C.J."/>
            <person name="Singh A."/>
            <person name="Wilkins M.J."/>
            <person name="Williams K.H."/>
            <person name="Banfield J.F."/>
        </authorList>
    </citation>
    <scope>NUCLEOTIDE SEQUENCE [LARGE SCALE GENOMIC DNA]</scope>
</reference>
<dbReference type="GO" id="GO:0004553">
    <property type="term" value="F:hydrolase activity, hydrolyzing O-glycosyl compounds"/>
    <property type="evidence" value="ECO:0007669"/>
    <property type="project" value="InterPro"/>
</dbReference>
<dbReference type="InterPro" id="IPR002105">
    <property type="entry name" value="Dockerin_1_rpt"/>
</dbReference>
<organism evidence="3 4">
    <name type="scientific">Candidatus Daviesbacteria bacterium GW2011_GWC2_40_12</name>
    <dbReference type="NCBI Taxonomy" id="1618431"/>
    <lineage>
        <taxon>Bacteria</taxon>
        <taxon>Candidatus Daviesiibacteriota</taxon>
    </lineage>
</organism>